<gene>
    <name evidence="10" type="ORF">OBBRIDRAFT_793921</name>
</gene>
<dbReference type="EMBL" id="KV722419">
    <property type="protein sequence ID" value="OCH89772.1"/>
    <property type="molecule type" value="Genomic_DNA"/>
</dbReference>
<dbReference type="GO" id="GO:0005743">
    <property type="term" value="C:mitochondrial inner membrane"/>
    <property type="evidence" value="ECO:0007669"/>
    <property type="project" value="UniProtKB-SubCell"/>
</dbReference>
<dbReference type="PANTHER" id="PTHR12733:SF3">
    <property type="entry name" value="ATP SYNTHASE F(0) COMPLEX SUBUNIT B1, MITOCHONDRIAL"/>
    <property type="match status" value="1"/>
</dbReference>
<dbReference type="AlphaFoldDB" id="A0A8E2DJV4"/>
<organism evidence="10 11">
    <name type="scientific">Obba rivulosa</name>
    <dbReference type="NCBI Taxonomy" id="1052685"/>
    <lineage>
        <taxon>Eukaryota</taxon>
        <taxon>Fungi</taxon>
        <taxon>Dikarya</taxon>
        <taxon>Basidiomycota</taxon>
        <taxon>Agaricomycotina</taxon>
        <taxon>Agaricomycetes</taxon>
        <taxon>Polyporales</taxon>
        <taxon>Gelatoporiaceae</taxon>
        <taxon>Obba</taxon>
    </lineage>
</organism>
<dbReference type="Pfam" id="PF05405">
    <property type="entry name" value="Mt_ATP-synt_B"/>
    <property type="match status" value="1"/>
</dbReference>
<evidence type="ECO:0000256" key="1">
    <source>
        <dbReference type="ARBA" id="ARBA00022448"/>
    </source>
</evidence>
<dbReference type="FunFam" id="1.20.5.2210:FF:000002">
    <property type="entry name" value="ATP synthase subunit 4 mitochondrial"/>
    <property type="match status" value="1"/>
</dbReference>
<dbReference type="Gene3D" id="1.20.5.2210">
    <property type="match status" value="1"/>
</dbReference>
<dbReference type="InterPro" id="IPR008688">
    <property type="entry name" value="ATP_synth_Bsub_B/MI25"/>
</dbReference>
<feature type="region of interest" description="Disordered" evidence="9">
    <location>
        <begin position="26"/>
        <end position="45"/>
    </location>
</feature>
<keyword evidence="7 8" id="KW-0472">Membrane</keyword>
<reference evidence="10 11" key="1">
    <citation type="submission" date="2016-07" db="EMBL/GenBank/DDBJ databases">
        <title>Draft genome of the white-rot fungus Obba rivulosa 3A-2.</title>
        <authorList>
            <consortium name="DOE Joint Genome Institute"/>
            <person name="Miettinen O."/>
            <person name="Riley R."/>
            <person name="Acob R."/>
            <person name="Barry K."/>
            <person name="Cullen D."/>
            <person name="De Vries R."/>
            <person name="Hainaut M."/>
            <person name="Hatakka A."/>
            <person name="Henrissat B."/>
            <person name="Hilden K."/>
            <person name="Kuo R."/>
            <person name="Labutti K."/>
            <person name="Lipzen A."/>
            <person name="Makela M.R."/>
            <person name="Sandor L."/>
            <person name="Spatafora J.W."/>
            <person name="Grigoriev I.V."/>
            <person name="Hibbett D.S."/>
        </authorList>
    </citation>
    <scope>NUCLEOTIDE SEQUENCE [LARGE SCALE GENOMIC DNA]</scope>
    <source>
        <strain evidence="10 11">3A-2</strain>
    </source>
</reference>
<evidence type="ECO:0000313" key="11">
    <source>
        <dbReference type="Proteomes" id="UP000250043"/>
    </source>
</evidence>
<keyword evidence="3 8" id="KW-0375">Hydrogen ion transport</keyword>
<keyword evidence="5 8" id="KW-0406">Ion transport</keyword>
<keyword evidence="11" id="KW-1185">Reference proteome</keyword>
<keyword evidence="6 8" id="KW-0496">Mitochondrion</keyword>
<evidence type="ECO:0000256" key="4">
    <source>
        <dbReference type="ARBA" id="ARBA00022792"/>
    </source>
</evidence>
<evidence type="ECO:0000256" key="2">
    <source>
        <dbReference type="ARBA" id="ARBA00022547"/>
    </source>
</evidence>
<dbReference type="PANTHER" id="PTHR12733">
    <property type="entry name" value="MITOCHONDRIAL ATP SYNTHASE B CHAIN"/>
    <property type="match status" value="1"/>
</dbReference>
<accession>A0A8E2DJV4</accession>
<protein>
    <recommendedName>
        <fullName evidence="8">ATP synthase subunit 4</fullName>
    </recommendedName>
</protein>
<keyword evidence="1 8" id="KW-0813">Transport</keyword>
<dbReference type="OrthoDB" id="67388at2759"/>
<comment type="function">
    <text evidence="8">Subunit b, of the mitochondrial membrane ATP synthase complex (F(1)F(0) ATP synthase or Complex V) that produces ATP from ADP in the presence of a proton gradient across the membrane which is generated by electron transport complexes of the respiratory chain. ATP synthase complex consist of a soluble F(1) head domain - the catalytic core - and a membrane F(1) domain - the membrane proton channel. These two domains are linked by a central stalk rotating inside the F(1) region and a stationary peripheral stalk. During catalysis, ATP synthesis in the catalytic domain of F(1) is coupled via a rotary mechanism of the central stalk subunits to proton translocation. In vivo, can only synthesize ATP although its ATP hydrolase activity can be activated artificially in vitro. Part of the complex F(0) domain. Part of the complex F(0) domain and the peripheric stalk, which acts as a stator to hold the catalytic alpha(3)beta(3) subcomplex and subunit a/ATP6 static relative to the rotary elements.</text>
</comment>
<sequence>MASRIALSALRASARPRPAALPRALAARGMASSSNNPPQPAERASELIDKLPSSPNLLTKTGSVVLGTGLLATAISQELYVVNEESVIAAGFFILITLIAKAIREPYKEWADGHIDRVRSLLNKSRAEHTDAVKERIQSVEKMKDVVAITEGLFALSKETAQLEADAFVQRQKVQLAAEVKSVLDSWVRFEQQQKESEQAQLTKTVIDNVLKDVRDEKTQREILSSAVAEVEQLVKSKAI</sequence>
<dbReference type="SUPFAM" id="SSF161060">
    <property type="entry name" value="ATP synthase B chain-like"/>
    <property type="match status" value="1"/>
</dbReference>
<comment type="subcellular location">
    <subcellularLocation>
        <location evidence="8">Mitochondrion</location>
    </subcellularLocation>
    <subcellularLocation>
        <location evidence="8">Mitochondrion inner membrane</location>
    </subcellularLocation>
</comment>
<evidence type="ECO:0000256" key="8">
    <source>
        <dbReference type="RuleBase" id="RU368017"/>
    </source>
</evidence>
<evidence type="ECO:0000256" key="7">
    <source>
        <dbReference type="ARBA" id="ARBA00023136"/>
    </source>
</evidence>
<dbReference type="GO" id="GO:0046933">
    <property type="term" value="F:proton-transporting ATP synthase activity, rotational mechanism"/>
    <property type="evidence" value="ECO:0007669"/>
    <property type="project" value="TreeGrafter"/>
</dbReference>
<name>A0A8E2DJV4_9APHY</name>
<comment type="subunit">
    <text evidence="8">F-type ATPases have 2 components, CF(1) - the catalytic core - and CF(0) - the membrane proton channel. In yeast, the dimeric form of ATP synthase consists of 17 polypeptides: alpha, beta, gamma, delta, epsilon, 4 (B), 5 (OSCP), 6 (A), 8, 9 (C), d, E (Tim11), f, g, h, i/j and k.</text>
</comment>
<evidence type="ECO:0000256" key="3">
    <source>
        <dbReference type="ARBA" id="ARBA00022781"/>
    </source>
</evidence>
<evidence type="ECO:0000256" key="6">
    <source>
        <dbReference type="ARBA" id="ARBA00023128"/>
    </source>
</evidence>
<evidence type="ECO:0000256" key="5">
    <source>
        <dbReference type="ARBA" id="ARBA00023065"/>
    </source>
</evidence>
<keyword evidence="4 8" id="KW-0999">Mitochondrion inner membrane</keyword>
<evidence type="ECO:0000256" key="9">
    <source>
        <dbReference type="SAM" id="MobiDB-lite"/>
    </source>
</evidence>
<comment type="similarity">
    <text evidence="8">Belongs to the eukaryotic ATPase B chain family.</text>
</comment>
<dbReference type="GO" id="GO:0045259">
    <property type="term" value="C:proton-transporting ATP synthase complex"/>
    <property type="evidence" value="ECO:0007669"/>
    <property type="project" value="UniProtKB-KW"/>
</dbReference>
<dbReference type="InterPro" id="IPR013837">
    <property type="entry name" value="ATP_synth_F0_suB"/>
</dbReference>
<evidence type="ECO:0000313" key="10">
    <source>
        <dbReference type="EMBL" id="OCH89772.1"/>
    </source>
</evidence>
<dbReference type="Proteomes" id="UP000250043">
    <property type="component" value="Unassembled WGS sequence"/>
</dbReference>
<keyword evidence="2 8" id="KW-0138">CF(0)</keyword>
<proteinExistence type="inferred from homology"/>